<organism evidence="2 3">
    <name type="scientific">Araneus ventricosus</name>
    <name type="common">Orbweaver spider</name>
    <name type="synonym">Epeira ventricosa</name>
    <dbReference type="NCBI Taxonomy" id="182803"/>
    <lineage>
        <taxon>Eukaryota</taxon>
        <taxon>Metazoa</taxon>
        <taxon>Ecdysozoa</taxon>
        <taxon>Arthropoda</taxon>
        <taxon>Chelicerata</taxon>
        <taxon>Arachnida</taxon>
        <taxon>Araneae</taxon>
        <taxon>Araneomorphae</taxon>
        <taxon>Entelegynae</taxon>
        <taxon>Araneoidea</taxon>
        <taxon>Araneidae</taxon>
        <taxon>Araneus</taxon>
    </lineage>
</organism>
<proteinExistence type="predicted"/>
<dbReference type="PROSITE" id="PS50097">
    <property type="entry name" value="BTB"/>
    <property type="match status" value="1"/>
</dbReference>
<dbReference type="Gene3D" id="3.30.710.10">
    <property type="entry name" value="Potassium Channel Kv1.1, Chain A"/>
    <property type="match status" value="1"/>
</dbReference>
<dbReference type="InterPro" id="IPR008974">
    <property type="entry name" value="TRAF-like"/>
</dbReference>
<gene>
    <name evidence="2" type="primary">Tdpoz5_14</name>
    <name evidence="2" type="ORF">AVEN_76310_1</name>
</gene>
<dbReference type="SUPFAM" id="SSF49599">
    <property type="entry name" value="TRAF domain-like"/>
    <property type="match status" value="1"/>
</dbReference>
<dbReference type="Pfam" id="PF00651">
    <property type="entry name" value="BTB"/>
    <property type="match status" value="1"/>
</dbReference>
<dbReference type="InterPro" id="IPR000210">
    <property type="entry name" value="BTB/POZ_dom"/>
</dbReference>
<dbReference type="InterPro" id="IPR011333">
    <property type="entry name" value="SKP1/BTB/POZ_sf"/>
</dbReference>
<dbReference type="SUPFAM" id="SSF54695">
    <property type="entry name" value="POZ domain"/>
    <property type="match status" value="1"/>
</dbReference>
<reference evidence="2 3" key="1">
    <citation type="journal article" date="2019" name="Sci. Rep.">
        <title>Orb-weaving spider Araneus ventricosus genome elucidates the spidroin gene catalogue.</title>
        <authorList>
            <person name="Kono N."/>
            <person name="Nakamura H."/>
            <person name="Ohtoshi R."/>
            <person name="Moran D.A.P."/>
            <person name="Shinohara A."/>
            <person name="Yoshida Y."/>
            <person name="Fujiwara M."/>
            <person name="Mori M."/>
            <person name="Tomita M."/>
            <person name="Arakawa K."/>
        </authorList>
    </citation>
    <scope>NUCLEOTIDE SEQUENCE [LARGE SCALE GENOMIC DNA]</scope>
</reference>
<keyword evidence="3" id="KW-1185">Reference proteome</keyword>
<accession>A0A4Y2MT83</accession>
<comment type="caution">
    <text evidence="2">The sequence shown here is derived from an EMBL/GenBank/DDBJ whole genome shotgun (WGS) entry which is preliminary data.</text>
</comment>
<feature type="domain" description="BTB" evidence="1">
    <location>
        <begin position="308"/>
        <end position="375"/>
    </location>
</feature>
<dbReference type="PANTHER" id="PTHR24413">
    <property type="entry name" value="SPECKLE-TYPE POZ PROTEIN"/>
    <property type="match status" value="1"/>
</dbReference>
<dbReference type="AlphaFoldDB" id="A0A4Y2MT83"/>
<name>A0A4Y2MT83_ARAVE</name>
<dbReference type="Gene3D" id="1.25.40.420">
    <property type="match status" value="1"/>
</dbReference>
<dbReference type="Proteomes" id="UP000499080">
    <property type="component" value="Unassembled WGS sequence"/>
</dbReference>
<evidence type="ECO:0000259" key="1">
    <source>
        <dbReference type="PROSITE" id="PS50097"/>
    </source>
</evidence>
<protein>
    <submittedName>
        <fullName evidence="2">TD and POZ domain-containing protein 5</fullName>
    </submittedName>
</protein>
<dbReference type="SMART" id="SM00225">
    <property type="entry name" value="BTB"/>
    <property type="match status" value="1"/>
</dbReference>
<evidence type="ECO:0000313" key="2">
    <source>
        <dbReference type="EMBL" id="GBN29037.1"/>
    </source>
</evidence>
<dbReference type="EMBL" id="BGPR01007725">
    <property type="protein sequence ID" value="GBN29037.1"/>
    <property type="molecule type" value="Genomic_DNA"/>
</dbReference>
<sequence length="469" mass="54352">MATKTDGDTNGCTFLWKIENLSHCCMKKGEIIDRPAFISNALEDTKWSLLLYPMGGTDENYVDCFLYRERDCRGPKVIEANYQIAILNKDGSFLTERTKSNCILKKGEYSDTLTVQCTIWKKDETPVKTEHIFARTVFKVTRRSFVWRIDEFSTLNPGFRNKFRDGLIRFDLVFHEKLDLVKKLDIDIISFNESIKYFSFKISIVNSEGEKENCGVHEYFAGELKKGVLSIPLFSKMMMENKTRYLQNDVLLLDCEYVSSNGAVLHEVFRRGITFPKVTKMVIENKTSQQTAVLANDLKSVYNDGIFSDTKLRTPTQTFPVHKIILAARSPVFRRMFSNDMKENSSGHVDITDLENDTIHRMLLYIYTDTLEDLQLENACKLYMAADKYEILSLKNKCSSFLKENLCPTKVCDVLVLADLHQDDDLKSFVKDYILNHDKEVFRSQEWKDFMDTNLKLAADIMYRRVFCG</sequence>
<dbReference type="CDD" id="cd18186">
    <property type="entry name" value="BTB_POZ_ZBTB_KLHL-like"/>
    <property type="match status" value="1"/>
</dbReference>
<evidence type="ECO:0000313" key="3">
    <source>
        <dbReference type="Proteomes" id="UP000499080"/>
    </source>
</evidence>
<dbReference type="OrthoDB" id="6359816at2759"/>
<dbReference type="Gene3D" id="2.60.210.10">
    <property type="entry name" value="Apoptosis, Tumor Necrosis Factor Receptor Associated Protein 2, Chain A"/>
    <property type="match status" value="1"/>
</dbReference>